<name>A0AAP0R7S3_LIQFO</name>
<evidence type="ECO:0000313" key="3">
    <source>
        <dbReference type="Proteomes" id="UP001415857"/>
    </source>
</evidence>
<keyword evidence="1" id="KW-0732">Signal</keyword>
<keyword evidence="3" id="KW-1185">Reference proteome</keyword>
<organism evidence="2 3">
    <name type="scientific">Liquidambar formosana</name>
    <name type="common">Formosan gum</name>
    <dbReference type="NCBI Taxonomy" id="63359"/>
    <lineage>
        <taxon>Eukaryota</taxon>
        <taxon>Viridiplantae</taxon>
        <taxon>Streptophyta</taxon>
        <taxon>Embryophyta</taxon>
        <taxon>Tracheophyta</taxon>
        <taxon>Spermatophyta</taxon>
        <taxon>Magnoliopsida</taxon>
        <taxon>eudicotyledons</taxon>
        <taxon>Gunneridae</taxon>
        <taxon>Pentapetalae</taxon>
        <taxon>Saxifragales</taxon>
        <taxon>Altingiaceae</taxon>
        <taxon>Liquidambar</taxon>
    </lineage>
</organism>
<evidence type="ECO:0008006" key="4">
    <source>
        <dbReference type="Google" id="ProtNLM"/>
    </source>
</evidence>
<evidence type="ECO:0000313" key="2">
    <source>
        <dbReference type="EMBL" id="KAK9272505.1"/>
    </source>
</evidence>
<feature type="chain" id="PRO_5043035636" description="Secreted protein" evidence="1">
    <location>
        <begin position="20"/>
        <end position="62"/>
    </location>
</feature>
<evidence type="ECO:0000256" key="1">
    <source>
        <dbReference type="SAM" id="SignalP"/>
    </source>
</evidence>
<reference evidence="2 3" key="1">
    <citation type="journal article" date="2024" name="Plant J.">
        <title>Genome sequences and population genomics reveal climatic adaptation and genomic divergence between two closely related sweetgum species.</title>
        <authorList>
            <person name="Xu W.Q."/>
            <person name="Ren C.Q."/>
            <person name="Zhang X.Y."/>
            <person name="Comes H.P."/>
            <person name="Liu X.H."/>
            <person name="Li Y.G."/>
            <person name="Kettle C.J."/>
            <person name="Jalonen R."/>
            <person name="Gaisberger H."/>
            <person name="Ma Y.Z."/>
            <person name="Qiu Y.X."/>
        </authorList>
    </citation>
    <scope>NUCLEOTIDE SEQUENCE [LARGE SCALE GENOMIC DNA]</scope>
    <source>
        <strain evidence="2">Hangzhou</strain>
    </source>
</reference>
<proteinExistence type="predicted"/>
<protein>
    <recommendedName>
        <fullName evidence="4">Secreted protein</fullName>
    </recommendedName>
</protein>
<gene>
    <name evidence="2" type="ORF">L1049_002878</name>
</gene>
<sequence>MAAPWFLVFSFASIAFSEALTSVSRDAMSLLSFKRLCFSRPVEPSFELESFHKPLRLVRCHV</sequence>
<dbReference type="AlphaFoldDB" id="A0AAP0R7S3"/>
<comment type="caution">
    <text evidence="2">The sequence shown here is derived from an EMBL/GenBank/DDBJ whole genome shotgun (WGS) entry which is preliminary data.</text>
</comment>
<dbReference type="Proteomes" id="UP001415857">
    <property type="component" value="Unassembled WGS sequence"/>
</dbReference>
<dbReference type="EMBL" id="JBBPBK010000013">
    <property type="protein sequence ID" value="KAK9272505.1"/>
    <property type="molecule type" value="Genomic_DNA"/>
</dbReference>
<feature type="signal peptide" evidence="1">
    <location>
        <begin position="1"/>
        <end position="19"/>
    </location>
</feature>
<accession>A0AAP0R7S3</accession>